<dbReference type="Proteomes" id="UP000192511">
    <property type="component" value="Unassembled WGS sequence"/>
</dbReference>
<protein>
    <recommendedName>
        <fullName evidence="3">FCP1 homology domain-containing protein</fullName>
    </recommendedName>
</protein>
<dbReference type="AlphaFoldDB" id="A0AAX0WX82"/>
<evidence type="ECO:0000313" key="2">
    <source>
        <dbReference type="Proteomes" id="UP000192511"/>
    </source>
</evidence>
<dbReference type="GeneID" id="98065739"/>
<organism evidence="1 2">
    <name type="scientific">Legionella anisa</name>
    <dbReference type="NCBI Taxonomy" id="28082"/>
    <lineage>
        <taxon>Bacteria</taxon>
        <taxon>Pseudomonadati</taxon>
        <taxon>Pseudomonadota</taxon>
        <taxon>Gammaproteobacteria</taxon>
        <taxon>Legionellales</taxon>
        <taxon>Legionellaceae</taxon>
        <taxon>Legionella</taxon>
    </lineage>
</organism>
<comment type="caution">
    <text evidence="1">The sequence shown here is derived from an EMBL/GenBank/DDBJ whole genome shotgun (WGS) entry which is preliminary data.</text>
</comment>
<name>A0AAX0WX82_9GAMM</name>
<keyword evidence="2" id="KW-1185">Reference proteome</keyword>
<sequence length="231" mass="26476">MPLLVLDLDETVIVSPGRLNLINAAHSLSAIRYKSLAVDPYGRLGYLYFQIINPDQIANLIEYACTNNNHIMILTSGLWLPSIRNELANNLNLSDKARERLKNCYFHSAYTDSIVFNFPTEHVQKLDKNNRLRRIIDSRPELAGIYSTVLDNNRLHVDSFKNNKKVKAILANTDQENLNFYDKAKMAIDECGQHEQFNLGQHGLFGKNLKREIDHKSMPEEKFAEIIDCSL</sequence>
<evidence type="ECO:0008006" key="3">
    <source>
        <dbReference type="Google" id="ProtNLM"/>
    </source>
</evidence>
<evidence type="ECO:0000313" key="1">
    <source>
        <dbReference type="EMBL" id="PNL61921.1"/>
    </source>
</evidence>
<proteinExistence type="predicted"/>
<reference evidence="1" key="1">
    <citation type="submission" date="2017-12" db="EMBL/GenBank/DDBJ databases">
        <title>FDA dAtabase for Regulatory Grade micrObial Sequences (FDA-ARGOS): Supporting development and validation of Infectious Disease Dx tests.</title>
        <authorList>
            <person name="Kerrigan L."/>
            <person name="Tallon L.J."/>
            <person name="Sadzewicz L."/>
            <person name="Sengamalay N."/>
            <person name="Ott S."/>
            <person name="Godinez A."/>
            <person name="Nagaraj S."/>
            <person name="Vavikolanu K."/>
            <person name="Vyas G."/>
            <person name="Nadendla S."/>
            <person name="Aluvathingal J."/>
            <person name="Sichtig H."/>
        </authorList>
    </citation>
    <scope>NUCLEOTIDE SEQUENCE [LARGE SCALE GENOMIC DNA]</scope>
    <source>
        <strain evidence="1">FDAARGOS_200</strain>
    </source>
</reference>
<accession>A0AAX0WX82</accession>
<dbReference type="EMBL" id="NBTX02000004">
    <property type="protein sequence ID" value="PNL61921.1"/>
    <property type="molecule type" value="Genomic_DNA"/>
</dbReference>
<dbReference type="RefSeq" id="WP_019232468.1">
    <property type="nucleotide sequence ID" value="NZ_CAAAHR010000081.1"/>
</dbReference>
<gene>
    <name evidence="1" type="ORF">A6J39_012250</name>
</gene>